<evidence type="ECO:0000313" key="2">
    <source>
        <dbReference type="EMBL" id="RHK48932.1"/>
    </source>
</evidence>
<organism evidence="2 3">
    <name type="scientific">Segatella copri</name>
    <dbReference type="NCBI Taxonomy" id="165179"/>
    <lineage>
        <taxon>Bacteria</taxon>
        <taxon>Pseudomonadati</taxon>
        <taxon>Bacteroidota</taxon>
        <taxon>Bacteroidia</taxon>
        <taxon>Bacteroidales</taxon>
        <taxon>Prevotellaceae</taxon>
        <taxon>Segatella</taxon>
    </lineage>
</organism>
<name>A0AA92WK71_9BACT</name>
<proteinExistence type="predicted"/>
<feature type="region of interest" description="Disordered" evidence="1">
    <location>
        <begin position="42"/>
        <end position="63"/>
    </location>
</feature>
<dbReference type="PROSITE" id="PS51257">
    <property type="entry name" value="PROKAR_LIPOPROTEIN"/>
    <property type="match status" value="1"/>
</dbReference>
<gene>
    <name evidence="2" type="ORF">DW064_05950</name>
</gene>
<evidence type="ECO:0008006" key="4">
    <source>
        <dbReference type="Google" id="ProtNLM"/>
    </source>
</evidence>
<evidence type="ECO:0000313" key="3">
    <source>
        <dbReference type="Proteomes" id="UP000284562"/>
    </source>
</evidence>
<evidence type="ECO:0000256" key="1">
    <source>
        <dbReference type="SAM" id="MobiDB-lite"/>
    </source>
</evidence>
<dbReference type="EMBL" id="QRNN01000016">
    <property type="protein sequence ID" value="RHK48932.1"/>
    <property type="molecule type" value="Genomic_DNA"/>
</dbReference>
<comment type="caution">
    <text evidence="2">The sequence shown here is derived from an EMBL/GenBank/DDBJ whole genome shotgun (WGS) entry which is preliminary data.</text>
</comment>
<sequence length="152" mass="17219">MKKISFVLFSIILLSCNGNNSVRNQETIDADSIATVDTTVTPPMEEKTTPKEESKTINKVSKKRKSENQIAGIYYCRKSGDRYILNHDYSGLFLPKAGETCTIEWYKTGNTVSVTFTGEMAFLGTQILNYAEEGHFLIEKSEIYGYLKYTKQ</sequence>
<protein>
    <recommendedName>
        <fullName evidence="4">Lipoprotein</fullName>
    </recommendedName>
</protein>
<dbReference type="Proteomes" id="UP000284562">
    <property type="component" value="Unassembled WGS sequence"/>
</dbReference>
<dbReference type="RefSeq" id="WP_119237553.1">
    <property type="nucleotide sequence ID" value="NZ_CP134815.1"/>
</dbReference>
<accession>A0AA92WK71</accession>
<reference evidence="2 3" key="1">
    <citation type="submission" date="2018-08" db="EMBL/GenBank/DDBJ databases">
        <title>A genome reference for cultivated species of the human gut microbiota.</title>
        <authorList>
            <person name="Zou Y."/>
            <person name="Xue W."/>
            <person name="Luo G."/>
        </authorList>
    </citation>
    <scope>NUCLEOTIDE SEQUENCE [LARGE SCALE GENOMIC DNA]</scope>
    <source>
        <strain evidence="2 3">AF43-2</strain>
    </source>
</reference>
<dbReference type="AlphaFoldDB" id="A0AA92WK71"/>
<feature type="compositionally biased region" description="Basic and acidic residues" evidence="1">
    <location>
        <begin position="44"/>
        <end position="56"/>
    </location>
</feature>